<evidence type="ECO:0000256" key="3">
    <source>
        <dbReference type="ARBA" id="ARBA00022801"/>
    </source>
</evidence>
<dbReference type="PANTHER" id="PTHR47963">
    <property type="entry name" value="DEAD-BOX ATP-DEPENDENT RNA HELICASE 47, MITOCHONDRIAL"/>
    <property type="match status" value="1"/>
</dbReference>
<dbReference type="InterPro" id="IPR044742">
    <property type="entry name" value="DEAD/DEAH_RhlB"/>
</dbReference>
<keyword evidence="4 11" id="KW-0347">Helicase</keyword>
<feature type="domain" description="Helicase C-terminal" evidence="9">
    <location>
        <begin position="240"/>
        <end position="390"/>
    </location>
</feature>
<evidence type="ECO:0000259" key="10">
    <source>
        <dbReference type="PROSITE" id="PS51195"/>
    </source>
</evidence>
<dbReference type="RefSeq" id="WP_123039486.1">
    <property type="nucleotide sequence ID" value="NZ_CP033433.1"/>
</dbReference>
<evidence type="ECO:0000256" key="4">
    <source>
        <dbReference type="ARBA" id="ARBA00022806"/>
    </source>
</evidence>
<dbReference type="CDD" id="cd00268">
    <property type="entry name" value="DEADc"/>
    <property type="match status" value="1"/>
</dbReference>
<keyword evidence="2" id="KW-0547">Nucleotide-binding</keyword>
<evidence type="ECO:0000256" key="6">
    <source>
        <dbReference type="PROSITE-ProRule" id="PRU00552"/>
    </source>
</evidence>
<feature type="compositionally biased region" description="Low complexity" evidence="7">
    <location>
        <begin position="414"/>
        <end position="430"/>
    </location>
</feature>
<evidence type="ECO:0000313" key="12">
    <source>
        <dbReference type="Proteomes" id="UP000269097"/>
    </source>
</evidence>
<dbReference type="InterPro" id="IPR001650">
    <property type="entry name" value="Helicase_C-like"/>
</dbReference>
<dbReference type="SMART" id="SM00490">
    <property type="entry name" value="HELICc"/>
    <property type="match status" value="1"/>
</dbReference>
<evidence type="ECO:0000256" key="1">
    <source>
        <dbReference type="ARBA" id="ARBA00012552"/>
    </source>
</evidence>
<evidence type="ECO:0000259" key="8">
    <source>
        <dbReference type="PROSITE" id="PS51192"/>
    </source>
</evidence>
<protein>
    <recommendedName>
        <fullName evidence="1">RNA helicase</fullName>
        <ecNumber evidence="1">3.6.4.13</ecNumber>
    </recommendedName>
</protein>
<feature type="domain" description="DEAD-box RNA helicase Q" evidence="10">
    <location>
        <begin position="7"/>
        <end position="35"/>
    </location>
</feature>
<gene>
    <name evidence="11" type="ORF">EAV92_01770</name>
</gene>
<dbReference type="AlphaFoldDB" id="A0A3G3JT91"/>
<reference evidence="11 12" key="1">
    <citation type="submission" date="2018-10" db="EMBL/GenBank/DDBJ databases">
        <title>Genome Sequence of Cohnella sp.</title>
        <authorList>
            <person name="Srinivasan S."/>
            <person name="Kim M.K."/>
        </authorList>
    </citation>
    <scope>NUCLEOTIDE SEQUENCE [LARGE SCALE GENOMIC DNA]</scope>
    <source>
        <strain evidence="11 12">18JY8-7</strain>
    </source>
</reference>
<dbReference type="Proteomes" id="UP000269097">
    <property type="component" value="Chromosome"/>
</dbReference>
<evidence type="ECO:0000256" key="7">
    <source>
        <dbReference type="SAM" id="MobiDB-lite"/>
    </source>
</evidence>
<dbReference type="SMART" id="SM00487">
    <property type="entry name" value="DEXDc"/>
    <property type="match status" value="1"/>
</dbReference>
<dbReference type="PANTHER" id="PTHR47963:SF8">
    <property type="entry name" value="ATP-DEPENDENT RNA HELICASE DEAD"/>
    <property type="match status" value="1"/>
</dbReference>
<name>A0A3G3JT91_9BACL</name>
<dbReference type="PROSITE" id="PS51195">
    <property type="entry name" value="Q_MOTIF"/>
    <property type="match status" value="1"/>
</dbReference>
<dbReference type="Pfam" id="PF00270">
    <property type="entry name" value="DEAD"/>
    <property type="match status" value="1"/>
</dbReference>
<dbReference type="InterPro" id="IPR014001">
    <property type="entry name" value="Helicase_ATP-bd"/>
</dbReference>
<dbReference type="Pfam" id="PF00271">
    <property type="entry name" value="Helicase_C"/>
    <property type="match status" value="1"/>
</dbReference>
<evidence type="ECO:0000259" key="9">
    <source>
        <dbReference type="PROSITE" id="PS51194"/>
    </source>
</evidence>
<feature type="domain" description="Helicase ATP-binding" evidence="8">
    <location>
        <begin position="38"/>
        <end position="208"/>
    </location>
</feature>
<dbReference type="PROSITE" id="PS51192">
    <property type="entry name" value="HELICASE_ATP_BIND_1"/>
    <property type="match status" value="1"/>
</dbReference>
<dbReference type="GO" id="GO:0003723">
    <property type="term" value="F:RNA binding"/>
    <property type="evidence" value="ECO:0007669"/>
    <property type="project" value="TreeGrafter"/>
</dbReference>
<dbReference type="InterPro" id="IPR014014">
    <property type="entry name" value="RNA_helicase_DEAD_Q_motif"/>
</dbReference>
<accession>A0A3G3JT91</accession>
<dbReference type="PROSITE" id="PS51194">
    <property type="entry name" value="HELICASE_CTER"/>
    <property type="match status" value="1"/>
</dbReference>
<dbReference type="CDD" id="cd18787">
    <property type="entry name" value="SF2_C_DEAD"/>
    <property type="match status" value="1"/>
</dbReference>
<dbReference type="EC" id="3.6.4.13" evidence="1"/>
<evidence type="ECO:0000256" key="5">
    <source>
        <dbReference type="ARBA" id="ARBA00022840"/>
    </source>
</evidence>
<dbReference type="GO" id="GO:0016787">
    <property type="term" value="F:hydrolase activity"/>
    <property type="evidence" value="ECO:0007669"/>
    <property type="project" value="UniProtKB-KW"/>
</dbReference>
<evidence type="ECO:0000256" key="2">
    <source>
        <dbReference type="ARBA" id="ARBA00022741"/>
    </source>
</evidence>
<evidence type="ECO:0000313" key="11">
    <source>
        <dbReference type="EMBL" id="AYQ71422.1"/>
    </source>
</evidence>
<proteinExistence type="predicted"/>
<feature type="compositionally biased region" description="Basic and acidic residues" evidence="7">
    <location>
        <begin position="439"/>
        <end position="470"/>
    </location>
</feature>
<dbReference type="InterPro" id="IPR011545">
    <property type="entry name" value="DEAD/DEAH_box_helicase_dom"/>
</dbReference>
<dbReference type="KEGG" id="coh:EAV92_01770"/>
<dbReference type="EMBL" id="CP033433">
    <property type="protein sequence ID" value="AYQ71422.1"/>
    <property type="molecule type" value="Genomic_DNA"/>
</dbReference>
<dbReference type="InterPro" id="IPR050547">
    <property type="entry name" value="DEAD_box_RNA_helicases"/>
</dbReference>
<dbReference type="GO" id="GO:0005524">
    <property type="term" value="F:ATP binding"/>
    <property type="evidence" value="ECO:0007669"/>
    <property type="project" value="UniProtKB-KW"/>
</dbReference>
<dbReference type="SUPFAM" id="SSF52540">
    <property type="entry name" value="P-loop containing nucleoside triphosphate hydrolases"/>
    <property type="match status" value="1"/>
</dbReference>
<feature type="region of interest" description="Disordered" evidence="7">
    <location>
        <begin position="387"/>
        <end position="470"/>
    </location>
</feature>
<dbReference type="InterPro" id="IPR027417">
    <property type="entry name" value="P-loop_NTPase"/>
</dbReference>
<keyword evidence="5" id="KW-0067">ATP-binding</keyword>
<dbReference type="Gene3D" id="3.40.50.300">
    <property type="entry name" value="P-loop containing nucleotide triphosphate hydrolases"/>
    <property type="match status" value="2"/>
</dbReference>
<keyword evidence="3" id="KW-0378">Hydrolase</keyword>
<keyword evidence="12" id="KW-1185">Reference proteome</keyword>
<dbReference type="GO" id="GO:0003724">
    <property type="term" value="F:RNA helicase activity"/>
    <property type="evidence" value="ECO:0007669"/>
    <property type="project" value="UniProtKB-EC"/>
</dbReference>
<feature type="compositionally biased region" description="Basic and acidic residues" evidence="7">
    <location>
        <begin position="390"/>
        <end position="404"/>
    </location>
</feature>
<feature type="short sequence motif" description="Q motif" evidence="6">
    <location>
        <begin position="7"/>
        <end position="35"/>
    </location>
</feature>
<sequence>MTSQTGHTFEGLGLNPQLSERLADAGIAAPTPVQIQSIPAILEGKDGVLVSPTGTGKTLAYLLPILQRLDGSKRETQAIVLAPTQELAMQIVREAENYGAALGIKTVALIGGAALSRQLERMKAKPALVVGTPGRVREVASLRKLTLPAVKHIVVDETDRVFSLGGRDDVEKLIKQCSKERQTVFVSATRSDAMKEAEKLWLNQPWESEHAVQGPEAGSGLPDTISHWYFVCEKREKIDLVRRLMRNTKVRPVLLFLNDIERIAELSAKLKYEGFMVDALYGDTSGKERGEALRRFRGGRTALLIATDLAARGLDVPGLPLVIQFEPALDADHYVHRAGRTGRMGKEGISITLVSPQERFIIDKLSKQLKLDMAQKTLYEGRIVSPEEAESGRRKFNTRQEAEVTKAPAESPRKPASPSQPAKPRAAKSAPPAPSAKAKSKENRERDRKNKGAPRWLKEKRESSPGTDRP</sequence>
<organism evidence="11 12">
    <name type="scientific">Cohnella candidum</name>
    <dbReference type="NCBI Taxonomy" id="2674991"/>
    <lineage>
        <taxon>Bacteria</taxon>
        <taxon>Bacillati</taxon>
        <taxon>Bacillota</taxon>
        <taxon>Bacilli</taxon>
        <taxon>Bacillales</taxon>
        <taxon>Paenibacillaceae</taxon>
        <taxon>Cohnella</taxon>
    </lineage>
</organism>